<reference evidence="1" key="1">
    <citation type="submission" date="2024-07" db="EMBL/GenBank/DDBJ databases">
        <title>Complete genome sequence of Prevotella sp. YM-2024 GTC17254.</title>
        <authorList>
            <person name="Hayashi M."/>
            <person name="Muto Y."/>
            <person name="Tanaka K."/>
            <person name="Niwa H."/>
        </authorList>
    </citation>
    <scope>NUCLEOTIDE SEQUENCE</scope>
    <source>
        <strain evidence="1">GTC17254</strain>
    </source>
</reference>
<organism evidence="1">
    <name type="scientific">Prevotella sp. GTC17254</name>
    <dbReference type="NCBI Taxonomy" id="3236794"/>
    <lineage>
        <taxon>Bacteria</taxon>
        <taxon>Pseudomonadati</taxon>
        <taxon>Bacteroidota</taxon>
        <taxon>Bacteroidia</taxon>
        <taxon>Bacteroidales</taxon>
        <taxon>Prevotellaceae</taxon>
        <taxon>Prevotella</taxon>
    </lineage>
</organism>
<evidence type="ECO:0000313" key="1">
    <source>
        <dbReference type="EMBL" id="BFO74094.1"/>
    </source>
</evidence>
<protein>
    <submittedName>
        <fullName evidence="1">Uncharacterized protein</fullName>
    </submittedName>
</protein>
<name>A0AB33IWX6_9BACT</name>
<dbReference type="Gene3D" id="3.40.50.450">
    <property type="match status" value="1"/>
</dbReference>
<dbReference type="AlphaFoldDB" id="A0AB33IWX6"/>
<proteinExistence type="predicted"/>
<gene>
    <name evidence="1" type="ORF">GTC17254_16910</name>
</gene>
<accession>A0AB33IWX6</accession>
<dbReference type="EMBL" id="AP035786">
    <property type="protein sequence ID" value="BFO74094.1"/>
    <property type="molecule type" value="Genomic_DNA"/>
</dbReference>
<sequence length="133" mass="15337">MQGYDTYDFKHPEDNEISGFSWALVDKNYSNWTCNDFQKGLRHPEAVNAFEKDFHAMQEADCCVLLLPCGRSAHSEAGWMKGQGKKVFILDLSERPTPELMYRMFDAYVTRPIDLVEAIEDSCHKDMDCTNND</sequence>
<dbReference type="SUPFAM" id="SSF52309">
    <property type="entry name" value="N-(deoxy)ribosyltransferase-like"/>
    <property type="match status" value="1"/>
</dbReference>